<dbReference type="OrthoDB" id="268799at2759"/>
<gene>
    <name evidence="1" type="ORF">APLA_LOCUS7111</name>
</gene>
<evidence type="ECO:0000313" key="1">
    <source>
        <dbReference type="EMBL" id="CAB3235840.1"/>
    </source>
</evidence>
<protein>
    <submittedName>
        <fullName evidence="1">Uncharacterized protein</fullName>
    </submittedName>
</protein>
<dbReference type="Proteomes" id="UP000494256">
    <property type="component" value="Unassembled WGS sequence"/>
</dbReference>
<dbReference type="EMBL" id="CADEBD010000300">
    <property type="protein sequence ID" value="CAB3235840.1"/>
    <property type="molecule type" value="Genomic_DNA"/>
</dbReference>
<proteinExistence type="predicted"/>
<evidence type="ECO:0000313" key="2">
    <source>
        <dbReference type="Proteomes" id="UP000494256"/>
    </source>
</evidence>
<sequence>MLVISRFICSCSKCQEHSDSERGRRAVLDEKASVEVQRGMRGMEGASGRLRLLPVITECFSPGILCRYKKPHKGRARLV</sequence>
<organism evidence="1 2">
    <name type="scientific">Arctia plantaginis</name>
    <name type="common">Wood tiger moth</name>
    <name type="synonym">Phalaena plantaginis</name>
    <dbReference type="NCBI Taxonomy" id="874455"/>
    <lineage>
        <taxon>Eukaryota</taxon>
        <taxon>Metazoa</taxon>
        <taxon>Ecdysozoa</taxon>
        <taxon>Arthropoda</taxon>
        <taxon>Hexapoda</taxon>
        <taxon>Insecta</taxon>
        <taxon>Pterygota</taxon>
        <taxon>Neoptera</taxon>
        <taxon>Endopterygota</taxon>
        <taxon>Lepidoptera</taxon>
        <taxon>Glossata</taxon>
        <taxon>Ditrysia</taxon>
        <taxon>Noctuoidea</taxon>
        <taxon>Erebidae</taxon>
        <taxon>Arctiinae</taxon>
        <taxon>Arctia</taxon>
    </lineage>
</organism>
<comment type="caution">
    <text evidence="1">The sequence shown here is derived from an EMBL/GenBank/DDBJ whole genome shotgun (WGS) entry which is preliminary data.</text>
</comment>
<reference evidence="1 2" key="1">
    <citation type="submission" date="2020-04" db="EMBL/GenBank/DDBJ databases">
        <authorList>
            <person name="Wallbank WR R."/>
            <person name="Pardo Diaz C."/>
            <person name="Kozak K."/>
            <person name="Martin S."/>
            <person name="Jiggins C."/>
            <person name="Moest M."/>
            <person name="Warren A I."/>
            <person name="Byers J.R.P. K."/>
            <person name="Montejo-Kovacevich G."/>
            <person name="Yen C E."/>
        </authorList>
    </citation>
    <scope>NUCLEOTIDE SEQUENCE [LARGE SCALE GENOMIC DNA]</scope>
</reference>
<name>A0A8S0ZS35_ARCPL</name>
<accession>A0A8S0ZS35</accession>
<dbReference type="AlphaFoldDB" id="A0A8S0ZS35"/>